<feature type="region of interest" description="Disordered" evidence="1">
    <location>
        <begin position="48"/>
        <end position="121"/>
    </location>
</feature>
<comment type="caution">
    <text evidence="2">The sequence shown here is derived from an EMBL/GenBank/DDBJ whole genome shotgun (WGS) entry which is preliminary data.</text>
</comment>
<protein>
    <submittedName>
        <fullName evidence="2">Uncharacterized protein</fullName>
    </submittedName>
</protein>
<evidence type="ECO:0000313" key="2">
    <source>
        <dbReference type="EMBL" id="MCI29273.1"/>
    </source>
</evidence>
<feature type="compositionally biased region" description="Polar residues" evidence="1">
    <location>
        <begin position="62"/>
        <end position="75"/>
    </location>
</feature>
<evidence type="ECO:0000313" key="3">
    <source>
        <dbReference type="Proteomes" id="UP000265520"/>
    </source>
</evidence>
<dbReference type="AlphaFoldDB" id="A0A392QY28"/>
<sequence length="121" mass="13295">TAIADLLAVPSTAHLKMKYYTNKGQVATLHGDIESARRCFDAVTKGNTFIGKAPSSGKKPKTTSQPPAPNVSSVDLDSRYSKKENKEEKKLRKEKEELLEATKEIPRPIPDGDFELVPLGE</sequence>
<feature type="compositionally biased region" description="Basic and acidic residues" evidence="1">
    <location>
        <begin position="76"/>
        <end position="106"/>
    </location>
</feature>
<feature type="non-terminal residue" evidence="2">
    <location>
        <position position="121"/>
    </location>
</feature>
<dbReference type="Proteomes" id="UP000265520">
    <property type="component" value="Unassembled WGS sequence"/>
</dbReference>
<dbReference type="EMBL" id="LXQA010171383">
    <property type="protein sequence ID" value="MCI29273.1"/>
    <property type="molecule type" value="Genomic_DNA"/>
</dbReference>
<accession>A0A392QY28</accession>
<name>A0A392QY28_9FABA</name>
<feature type="non-terminal residue" evidence="2">
    <location>
        <position position="1"/>
    </location>
</feature>
<organism evidence="2 3">
    <name type="scientific">Trifolium medium</name>
    <dbReference type="NCBI Taxonomy" id="97028"/>
    <lineage>
        <taxon>Eukaryota</taxon>
        <taxon>Viridiplantae</taxon>
        <taxon>Streptophyta</taxon>
        <taxon>Embryophyta</taxon>
        <taxon>Tracheophyta</taxon>
        <taxon>Spermatophyta</taxon>
        <taxon>Magnoliopsida</taxon>
        <taxon>eudicotyledons</taxon>
        <taxon>Gunneridae</taxon>
        <taxon>Pentapetalae</taxon>
        <taxon>rosids</taxon>
        <taxon>fabids</taxon>
        <taxon>Fabales</taxon>
        <taxon>Fabaceae</taxon>
        <taxon>Papilionoideae</taxon>
        <taxon>50 kb inversion clade</taxon>
        <taxon>NPAAA clade</taxon>
        <taxon>Hologalegina</taxon>
        <taxon>IRL clade</taxon>
        <taxon>Trifolieae</taxon>
        <taxon>Trifolium</taxon>
    </lineage>
</organism>
<keyword evidence="3" id="KW-1185">Reference proteome</keyword>
<evidence type="ECO:0000256" key="1">
    <source>
        <dbReference type="SAM" id="MobiDB-lite"/>
    </source>
</evidence>
<proteinExistence type="predicted"/>
<reference evidence="2 3" key="1">
    <citation type="journal article" date="2018" name="Front. Plant Sci.">
        <title>Red Clover (Trifolium pratense) and Zigzag Clover (T. medium) - A Picture of Genomic Similarities and Differences.</title>
        <authorList>
            <person name="Dluhosova J."/>
            <person name="Istvanek J."/>
            <person name="Nedelnik J."/>
            <person name="Repkova J."/>
        </authorList>
    </citation>
    <scope>NUCLEOTIDE SEQUENCE [LARGE SCALE GENOMIC DNA]</scope>
    <source>
        <strain evidence="3">cv. 10/8</strain>
        <tissue evidence="2">Leaf</tissue>
    </source>
</reference>